<dbReference type="AlphaFoldDB" id="A0A0F9CVL0"/>
<accession>A0A0F9CVL0</accession>
<keyword evidence="1" id="KW-1133">Transmembrane helix</keyword>
<keyword evidence="1" id="KW-0472">Membrane</keyword>
<proteinExistence type="predicted"/>
<feature type="transmembrane region" description="Helical" evidence="1">
    <location>
        <begin position="7"/>
        <end position="25"/>
    </location>
</feature>
<name>A0A0F9CVL0_9ZZZZ</name>
<protein>
    <submittedName>
        <fullName evidence="2">Uncharacterized protein</fullName>
    </submittedName>
</protein>
<evidence type="ECO:0000313" key="2">
    <source>
        <dbReference type="EMBL" id="KKL03933.1"/>
    </source>
</evidence>
<gene>
    <name evidence="2" type="ORF">LCGC14_2621170</name>
</gene>
<keyword evidence="1" id="KW-0812">Transmembrane</keyword>
<organism evidence="2">
    <name type="scientific">marine sediment metagenome</name>
    <dbReference type="NCBI Taxonomy" id="412755"/>
    <lineage>
        <taxon>unclassified sequences</taxon>
        <taxon>metagenomes</taxon>
        <taxon>ecological metagenomes</taxon>
    </lineage>
</organism>
<sequence length="84" mass="9774">MKRLSQILFWLGIVCIPFSWLMWYWGPQIEIGRQVIGDIADTPLMATLREAHAERWGIFVGLWPVTLLALSYIIEKKNATDKKQ</sequence>
<feature type="transmembrane region" description="Helical" evidence="1">
    <location>
        <begin position="56"/>
        <end position="74"/>
    </location>
</feature>
<reference evidence="2" key="1">
    <citation type="journal article" date="2015" name="Nature">
        <title>Complex archaea that bridge the gap between prokaryotes and eukaryotes.</title>
        <authorList>
            <person name="Spang A."/>
            <person name="Saw J.H."/>
            <person name="Jorgensen S.L."/>
            <person name="Zaremba-Niedzwiedzka K."/>
            <person name="Martijn J."/>
            <person name="Lind A.E."/>
            <person name="van Eijk R."/>
            <person name="Schleper C."/>
            <person name="Guy L."/>
            <person name="Ettema T.J."/>
        </authorList>
    </citation>
    <scope>NUCLEOTIDE SEQUENCE</scope>
</reference>
<dbReference type="EMBL" id="LAZR01044732">
    <property type="protein sequence ID" value="KKL03933.1"/>
    <property type="molecule type" value="Genomic_DNA"/>
</dbReference>
<comment type="caution">
    <text evidence="2">The sequence shown here is derived from an EMBL/GenBank/DDBJ whole genome shotgun (WGS) entry which is preliminary data.</text>
</comment>
<evidence type="ECO:0000256" key="1">
    <source>
        <dbReference type="SAM" id="Phobius"/>
    </source>
</evidence>